<feature type="domain" description="Major facilitator superfamily (MFS) profile" evidence="6">
    <location>
        <begin position="11"/>
        <end position="457"/>
    </location>
</feature>
<evidence type="ECO:0000256" key="3">
    <source>
        <dbReference type="ARBA" id="ARBA00022989"/>
    </source>
</evidence>
<reference evidence="7 8" key="1">
    <citation type="submission" date="2020-11" db="EMBL/GenBank/DDBJ databases">
        <authorList>
            <person name="Wallbank WR R."/>
            <person name="Pardo Diaz C."/>
            <person name="Kozak K."/>
            <person name="Martin S."/>
            <person name="Jiggins C."/>
            <person name="Moest M."/>
            <person name="Warren A I."/>
            <person name="Generalovic N T."/>
            <person name="Byers J.R.P. K."/>
            <person name="Montejo-Kovacevich G."/>
            <person name="Yen C E."/>
        </authorList>
    </citation>
    <scope>NUCLEOTIDE SEQUENCE [LARGE SCALE GENOMIC DNA]</scope>
</reference>
<dbReference type="Gene3D" id="1.20.1250.20">
    <property type="entry name" value="MFS general substrate transporter like domains"/>
    <property type="match status" value="1"/>
</dbReference>
<evidence type="ECO:0000313" key="7">
    <source>
        <dbReference type="EMBL" id="CAD7092118.1"/>
    </source>
</evidence>
<feature type="transmembrane region" description="Helical" evidence="5">
    <location>
        <begin position="347"/>
        <end position="365"/>
    </location>
</feature>
<feature type="transmembrane region" description="Helical" evidence="5">
    <location>
        <begin position="404"/>
        <end position="426"/>
    </location>
</feature>
<gene>
    <name evidence="7" type="ORF">HERILL_LOCUS14505</name>
</gene>
<evidence type="ECO:0000313" key="8">
    <source>
        <dbReference type="Proteomes" id="UP000594454"/>
    </source>
</evidence>
<feature type="transmembrane region" description="Helical" evidence="5">
    <location>
        <begin position="196"/>
        <end position="214"/>
    </location>
</feature>
<feature type="transmembrane region" description="Helical" evidence="5">
    <location>
        <begin position="79"/>
        <end position="100"/>
    </location>
</feature>
<feature type="transmembrane region" description="Helical" evidence="5">
    <location>
        <begin position="288"/>
        <end position="309"/>
    </location>
</feature>
<dbReference type="EMBL" id="LR899014">
    <property type="protein sequence ID" value="CAD7092118.1"/>
    <property type="molecule type" value="Genomic_DNA"/>
</dbReference>
<feature type="transmembrane region" description="Helical" evidence="5">
    <location>
        <begin position="371"/>
        <end position="392"/>
    </location>
</feature>
<feature type="transmembrane region" description="Helical" evidence="5">
    <location>
        <begin position="432"/>
        <end position="452"/>
    </location>
</feature>
<comment type="subcellular location">
    <subcellularLocation>
        <location evidence="1">Membrane</location>
        <topology evidence="1">Multi-pass membrane protein</topology>
    </subcellularLocation>
</comment>
<dbReference type="GO" id="GO:0022857">
    <property type="term" value="F:transmembrane transporter activity"/>
    <property type="evidence" value="ECO:0007669"/>
    <property type="project" value="InterPro"/>
</dbReference>
<dbReference type="InterPro" id="IPR005829">
    <property type="entry name" value="Sugar_transporter_CS"/>
</dbReference>
<dbReference type="AlphaFoldDB" id="A0A7R8Z1M8"/>
<protein>
    <recommendedName>
        <fullName evidence="6">Major facilitator superfamily (MFS) profile domain-containing protein</fullName>
    </recommendedName>
</protein>
<evidence type="ECO:0000256" key="4">
    <source>
        <dbReference type="ARBA" id="ARBA00023136"/>
    </source>
</evidence>
<feature type="transmembrane region" description="Helical" evidence="5">
    <location>
        <begin position="7"/>
        <end position="33"/>
    </location>
</feature>
<dbReference type="OrthoDB" id="5296287at2759"/>
<keyword evidence="2 5" id="KW-0812">Transmembrane</keyword>
<feature type="transmembrane region" description="Helical" evidence="5">
    <location>
        <begin position="315"/>
        <end position="335"/>
    </location>
</feature>
<dbReference type="PROSITE" id="PS00217">
    <property type="entry name" value="SUGAR_TRANSPORT_2"/>
    <property type="match status" value="1"/>
</dbReference>
<dbReference type="Proteomes" id="UP000594454">
    <property type="component" value="Chromosome 6"/>
</dbReference>
<keyword evidence="4 5" id="KW-0472">Membrane</keyword>
<dbReference type="CDD" id="cd17317">
    <property type="entry name" value="MFS_SLC22"/>
    <property type="match status" value="1"/>
</dbReference>
<keyword evidence="8" id="KW-1185">Reference proteome</keyword>
<feature type="transmembrane region" description="Helical" evidence="5">
    <location>
        <begin position="168"/>
        <end position="190"/>
    </location>
</feature>
<evidence type="ECO:0000256" key="2">
    <source>
        <dbReference type="ARBA" id="ARBA00022692"/>
    </source>
</evidence>
<dbReference type="SUPFAM" id="SSF103473">
    <property type="entry name" value="MFS general substrate transporter"/>
    <property type="match status" value="1"/>
</dbReference>
<name>A0A7R8Z1M8_HERIL</name>
<evidence type="ECO:0000259" key="6">
    <source>
        <dbReference type="PROSITE" id="PS50850"/>
    </source>
</evidence>
<evidence type="ECO:0000256" key="1">
    <source>
        <dbReference type="ARBA" id="ARBA00004141"/>
    </source>
</evidence>
<feature type="transmembrane region" description="Helical" evidence="5">
    <location>
        <begin position="112"/>
        <end position="134"/>
    </location>
</feature>
<accession>A0A7R8Z1M8</accession>
<sequence>MGAIGWWHIWVCGVVFLLKFPVAWHQMAIIFLAPPIDSKCAVPANASICSAECKQYSYDRRIFTETITTEWDLVCDSQYLAHLSQTIFMLGILLGNVLFGSWSDKFGRRNPLVVAVIIQLITGVGSAFAPWFWLFCILKFITGFATGGTMVTSFVLVMELIGAKWRELVSVLYQIPFNVGHLTLAAFGYYLRDWRWFQFGISIPSVVLISYYWLVPESPRWLFTTGQIEESAQVLRKAAKQNGLPTENIEVELEKAAALKQKENIDKVVEKGNALDLVRTSNMCSKTVFICFNWLVCGLYFFGVAQYIGHIGGNIFWNVAIGAGLEIPGTLICIVMMKYWGRKKSLIISNTLSGIAMLGIAFVSADDESTMITLSSIGIVAMSISFPNVYVFAGELFPTVIRNVGVGIASMIARIGSMLAPFVVGLGAANHALPPIIFGVVPLLGAIMVLWLPETMGQPLPETIEDAENFGKKTKGVKDRVLASGV</sequence>
<dbReference type="InterPro" id="IPR036259">
    <property type="entry name" value="MFS_trans_sf"/>
</dbReference>
<dbReference type="Pfam" id="PF00083">
    <property type="entry name" value="Sugar_tr"/>
    <property type="match status" value="1"/>
</dbReference>
<keyword evidence="3 5" id="KW-1133">Transmembrane helix</keyword>
<dbReference type="InterPro" id="IPR005828">
    <property type="entry name" value="MFS_sugar_transport-like"/>
</dbReference>
<proteinExistence type="predicted"/>
<dbReference type="InterPro" id="IPR020846">
    <property type="entry name" value="MFS_dom"/>
</dbReference>
<dbReference type="GO" id="GO:0016020">
    <property type="term" value="C:membrane"/>
    <property type="evidence" value="ECO:0007669"/>
    <property type="project" value="UniProtKB-SubCell"/>
</dbReference>
<dbReference type="InParanoid" id="A0A7R8Z1M8"/>
<evidence type="ECO:0000256" key="5">
    <source>
        <dbReference type="SAM" id="Phobius"/>
    </source>
</evidence>
<feature type="transmembrane region" description="Helical" evidence="5">
    <location>
        <begin position="140"/>
        <end position="161"/>
    </location>
</feature>
<dbReference type="PANTHER" id="PTHR24064">
    <property type="entry name" value="SOLUTE CARRIER FAMILY 22 MEMBER"/>
    <property type="match status" value="1"/>
</dbReference>
<organism evidence="7 8">
    <name type="scientific">Hermetia illucens</name>
    <name type="common">Black soldier fly</name>
    <dbReference type="NCBI Taxonomy" id="343691"/>
    <lineage>
        <taxon>Eukaryota</taxon>
        <taxon>Metazoa</taxon>
        <taxon>Ecdysozoa</taxon>
        <taxon>Arthropoda</taxon>
        <taxon>Hexapoda</taxon>
        <taxon>Insecta</taxon>
        <taxon>Pterygota</taxon>
        <taxon>Neoptera</taxon>
        <taxon>Endopterygota</taxon>
        <taxon>Diptera</taxon>
        <taxon>Brachycera</taxon>
        <taxon>Stratiomyomorpha</taxon>
        <taxon>Stratiomyidae</taxon>
        <taxon>Hermetiinae</taxon>
        <taxon>Hermetia</taxon>
    </lineage>
</organism>
<dbReference type="PROSITE" id="PS50850">
    <property type="entry name" value="MFS"/>
    <property type="match status" value="1"/>
</dbReference>